<evidence type="ECO:0000313" key="10">
    <source>
        <dbReference type="Proteomes" id="UP001500320"/>
    </source>
</evidence>
<evidence type="ECO:0000256" key="7">
    <source>
        <dbReference type="RuleBase" id="RU003942"/>
    </source>
</evidence>
<evidence type="ECO:0000256" key="4">
    <source>
        <dbReference type="ARBA" id="ARBA00022692"/>
    </source>
</evidence>
<dbReference type="EMBL" id="BAAAUT010000041">
    <property type="protein sequence ID" value="GAA3150799.1"/>
    <property type="molecule type" value="Genomic_DNA"/>
</dbReference>
<dbReference type="InterPro" id="IPR045324">
    <property type="entry name" value="Small_multidrug_res"/>
</dbReference>
<protein>
    <submittedName>
        <fullName evidence="9">Multidrug efflux SMR transporter</fullName>
    </submittedName>
</protein>
<evidence type="ECO:0000256" key="6">
    <source>
        <dbReference type="ARBA" id="ARBA00023136"/>
    </source>
</evidence>
<keyword evidence="2" id="KW-0813">Transport</keyword>
<name>A0ABP6NJQ1_9ACTN</name>
<dbReference type="Proteomes" id="UP001500320">
    <property type="component" value="Unassembled WGS sequence"/>
</dbReference>
<organism evidence="9 10">
    <name type="scientific">Planomonospora alba</name>
    <dbReference type="NCBI Taxonomy" id="161354"/>
    <lineage>
        <taxon>Bacteria</taxon>
        <taxon>Bacillati</taxon>
        <taxon>Actinomycetota</taxon>
        <taxon>Actinomycetes</taxon>
        <taxon>Streptosporangiales</taxon>
        <taxon>Streptosporangiaceae</taxon>
        <taxon>Planomonospora</taxon>
    </lineage>
</organism>
<evidence type="ECO:0000256" key="1">
    <source>
        <dbReference type="ARBA" id="ARBA00004651"/>
    </source>
</evidence>
<gene>
    <name evidence="9" type="ORF">GCM10010466_47380</name>
</gene>
<feature type="transmembrane region" description="Helical" evidence="8">
    <location>
        <begin position="59"/>
        <end position="79"/>
    </location>
</feature>
<keyword evidence="6 8" id="KW-0472">Membrane</keyword>
<dbReference type="Gene3D" id="1.10.3730.20">
    <property type="match status" value="1"/>
</dbReference>
<accession>A0ABP6NJQ1</accession>
<comment type="caution">
    <text evidence="9">The sequence shown here is derived from an EMBL/GenBank/DDBJ whole genome shotgun (WGS) entry which is preliminary data.</text>
</comment>
<dbReference type="InterPro" id="IPR037185">
    <property type="entry name" value="EmrE-like"/>
</dbReference>
<sequence>MAWLMLAGAIVSEILATTALKLSDGFSHKGWSLLVVAGYGTAFFLLAQALKLQMEMGTAYAVWSGVGTAAIAAIGVLFLGENLSVAKVAGIVLIIAGVVVLNLAGGGAH</sequence>
<dbReference type="PANTHER" id="PTHR30561">
    <property type="entry name" value="SMR FAMILY PROTON-DEPENDENT DRUG EFFLUX TRANSPORTER SUGE"/>
    <property type="match status" value="1"/>
</dbReference>
<keyword evidence="3" id="KW-1003">Cell membrane</keyword>
<keyword evidence="5 8" id="KW-1133">Transmembrane helix</keyword>
<feature type="transmembrane region" description="Helical" evidence="8">
    <location>
        <begin position="26"/>
        <end position="47"/>
    </location>
</feature>
<evidence type="ECO:0000256" key="2">
    <source>
        <dbReference type="ARBA" id="ARBA00022448"/>
    </source>
</evidence>
<dbReference type="Pfam" id="PF00893">
    <property type="entry name" value="Multi_Drug_Res"/>
    <property type="match status" value="1"/>
</dbReference>
<reference evidence="10" key="1">
    <citation type="journal article" date="2019" name="Int. J. Syst. Evol. Microbiol.">
        <title>The Global Catalogue of Microorganisms (GCM) 10K type strain sequencing project: providing services to taxonomists for standard genome sequencing and annotation.</title>
        <authorList>
            <consortium name="The Broad Institute Genomics Platform"/>
            <consortium name="The Broad Institute Genome Sequencing Center for Infectious Disease"/>
            <person name="Wu L."/>
            <person name="Ma J."/>
        </authorList>
    </citation>
    <scope>NUCLEOTIDE SEQUENCE [LARGE SCALE GENOMIC DNA]</scope>
    <source>
        <strain evidence="10">JCM 9373</strain>
    </source>
</reference>
<dbReference type="InterPro" id="IPR000390">
    <property type="entry name" value="Small_drug/metabolite_transptr"/>
</dbReference>
<comment type="similarity">
    <text evidence="7">Belongs to the drug/metabolite transporter (DMT) superfamily. Small multidrug resistance (SMR) (TC 2.A.7.1) family.</text>
</comment>
<keyword evidence="10" id="KW-1185">Reference proteome</keyword>
<evidence type="ECO:0000313" key="9">
    <source>
        <dbReference type="EMBL" id="GAA3150799.1"/>
    </source>
</evidence>
<evidence type="ECO:0000256" key="5">
    <source>
        <dbReference type="ARBA" id="ARBA00022989"/>
    </source>
</evidence>
<comment type="subcellular location">
    <subcellularLocation>
        <location evidence="1 7">Cell membrane</location>
        <topology evidence="1 7">Multi-pass membrane protein</topology>
    </subcellularLocation>
</comment>
<evidence type="ECO:0000256" key="3">
    <source>
        <dbReference type="ARBA" id="ARBA00022475"/>
    </source>
</evidence>
<dbReference type="PANTHER" id="PTHR30561:SF1">
    <property type="entry name" value="MULTIDRUG TRANSPORTER EMRE"/>
    <property type="match status" value="1"/>
</dbReference>
<feature type="transmembrane region" description="Helical" evidence="8">
    <location>
        <begin position="85"/>
        <end position="104"/>
    </location>
</feature>
<proteinExistence type="inferred from homology"/>
<keyword evidence="4 7" id="KW-0812">Transmembrane</keyword>
<dbReference type="RefSeq" id="WP_344863032.1">
    <property type="nucleotide sequence ID" value="NZ_BAAAUT010000041.1"/>
</dbReference>
<evidence type="ECO:0000256" key="8">
    <source>
        <dbReference type="SAM" id="Phobius"/>
    </source>
</evidence>
<dbReference type="SUPFAM" id="SSF103481">
    <property type="entry name" value="Multidrug resistance efflux transporter EmrE"/>
    <property type="match status" value="1"/>
</dbReference>